<dbReference type="SUPFAM" id="SSF51445">
    <property type="entry name" value="(Trans)glycosidases"/>
    <property type="match status" value="1"/>
</dbReference>
<keyword evidence="3" id="KW-0732">Signal</keyword>
<dbReference type="PRINTS" id="PR00742">
    <property type="entry name" value="GLHYDRLASE35"/>
</dbReference>
<comment type="caution">
    <text evidence="5">The sequence shown here is derived from an EMBL/GenBank/DDBJ whole genome shotgun (WGS) entry which is preliminary data.</text>
</comment>
<keyword evidence="6" id="KW-1185">Reference proteome</keyword>
<feature type="signal peptide" evidence="3">
    <location>
        <begin position="1"/>
        <end position="25"/>
    </location>
</feature>
<feature type="chain" id="PRO_5046167645" evidence="3">
    <location>
        <begin position="26"/>
        <end position="854"/>
    </location>
</feature>
<dbReference type="Proteomes" id="UP000666369">
    <property type="component" value="Unassembled WGS sequence"/>
</dbReference>
<dbReference type="Gene3D" id="2.102.20.10">
    <property type="entry name" value="Beta-galactosidase, domain 2"/>
    <property type="match status" value="1"/>
</dbReference>
<keyword evidence="5" id="KW-0378">Hydrolase</keyword>
<gene>
    <name evidence="5" type="ORF">GW587_26725</name>
</gene>
<organism evidence="5 6">
    <name type="scientific">Duganella aceris</name>
    <dbReference type="NCBI Taxonomy" id="2703883"/>
    <lineage>
        <taxon>Bacteria</taxon>
        <taxon>Pseudomonadati</taxon>
        <taxon>Pseudomonadota</taxon>
        <taxon>Betaproteobacteria</taxon>
        <taxon>Burkholderiales</taxon>
        <taxon>Oxalobacteraceae</taxon>
        <taxon>Telluria group</taxon>
        <taxon>Duganella</taxon>
    </lineage>
</organism>
<dbReference type="EMBL" id="JAADJT010000015">
    <property type="protein sequence ID" value="NGZ87841.1"/>
    <property type="molecule type" value="Genomic_DNA"/>
</dbReference>
<protein>
    <submittedName>
        <fullName evidence="5">Glycoside hydrolase family 35</fullName>
    </submittedName>
</protein>
<accession>A0ABX0FTP8</accession>
<sequence>MPFLLRRHTGAALIAGVLAGSTAGAGTLAIDASAPTPAPLAAALRLGSAVAPNGDTLGANARYLTRNGKPWLPVMGEFHYSRTPASQWEAELRKMKAAGIDIVASYVIWTHHEEIAGKFDWSGDRDLRRFVQLAAKAGLDVVVRVGPWAHAEVRFGGVPDWVVNAMPTRSNDPQYMALVEKLYAQIGAQIKGQLWKDGGRVIGVQLENEYNIDGPGKGVAHISALKKLALKAGMDVPYYTVTGWDGTIYPSGEVTPVFGGYPDEPWGVSTQELPPKETYAFRFDTRVSGDLGAQTAAHAPGTAETDKDVTPFLGAEYGAGLPAMYRRRTVVSADDIAAMLPVQLGSGVNLMGYYMFHGGRNPLGLGGTSLEESTLSGGYNDTTMISYDFQAPLGPDGQQRKVLEKLRPFHLFLHDFGARLAPMTVRKPDLTPATPADLKTARFAVRSEGDRGFLFFSNHVRQYPMAAQKATQFKVKLPGQSLTLPSKPVDIADGAYFIWPLNLDLDGTNLAYATAQPLTLLDQGKDGVVAVFAAAAGIPVEFAFGAAGIPAASTGSVGSASIAAPGAQVSEADGRTLVAGVQPGANAALTVRREGKRPLTIVVLTPEQSQQLSVQQLAGQRRLVLSAQQTYVGDGALQLRSTGSGKFRFAVYPALKAQPKASSDSAAWSAKATGSAPSANVALRAAGNDGIFQVFEAELPARELKATLTQTRAAQAAPPVMIGGLAKAAIQPIPEAFKAAGAWRIDVPREQLRGLEDALLQIDFVGDIGRLYSGTRLLDDWYYSGYQWQFGLRRNAALLDQPLTVSVLPLRADAPVYLPKEARPDFGRDQQLAAVRGVSVIPVYQLRVVTPTRP</sequence>
<dbReference type="Gene3D" id="3.20.20.80">
    <property type="entry name" value="Glycosidases"/>
    <property type="match status" value="1"/>
</dbReference>
<proteinExistence type="inferred from homology"/>
<evidence type="ECO:0000259" key="4">
    <source>
        <dbReference type="Pfam" id="PF01301"/>
    </source>
</evidence>
<dbReference type="Pfam" id="PF01301">
    <property type="entry name" value="Glyco_hydro_35"/>
    <property type="match status" value="1"/>
</dbReference>
<dbReference type="InterPro" id="IPR017853">
    <property type="entry name" value="GH"/>
</dbReference>
<dbReference type="InterPro" id="IPR037110">
    <property type="entry name" value="Betagal_dom2_sf"/>
</dbReference>
<dbReference type="RefSeq" id="WP_166107968.1">
    <property type="nucleotide sequence ID" value="NZ_JAADJT010000015.1"/>
</dbReference>
<comment type="similarity">
    <text evidence="1 2">Belongs to the glycosyl hydrolase 35 family.</text>
</comment>
<dbReference type="GO" id="GO:0016787">
    <property type="term" value="F:hydrolase activity"/>
    <property type="evidence" value="ECO:0007669"/>
    <property type="project" value="UniProtKB-KW"/>
</dbReference>
<evidence type="ECO:0000313" key="6">
    <source>
        <dbReference type="Proteomes" id="UP000666369"/>
    </source>
</evidence>
<dbReference type="InterPro" id="IPR031330">
    <property type="entry name" value="Gly_Hdrlase_35_cat"/>
</dbReference>
<dbReference type="PANTHER" id="PTHR23421">
    <property type="entry name" value="BETA-GALACTOSIDASE RELATED"/>
    <property type="match status" value="1"/>
</dbReference>
<reference evidence="6" key="1">
    <citation type="submission" date="2023-07" db="EMBL/GenBank/DDBJ databases">
        <title>Duganella aceri sp. nov., isolated from tree sap.</title>
        <authorList>
            <person name="Kim I.S."/>
        </authorList>
    </citation>
    <scope>NUCLEOTIDE SEQUENCE [LARGE SCALE GENOMIC DNA]</scope>
    <source>
        <strain evidence="6">SAP-35</strain>
    </source>
</reference>
<dbReference type="InterPro" id="IPR001944">
    <property type="entry name" value="Glycoside_Hdrlase_35"/>
</dbReference>
<evidence type="ECO:0000256" key="2">
    <source>
        <dbReference type="RuleBase" id="RU003679"/>
    </source>
</evidence>
<evidence type="ECO:0000256" key="3">
    <source>
        <dbReference type="SAM" id="SignalP"/>
    </source>
</evidence>
<evidence type="ECO:0000256" key="1">
    <source>
        <dbReference type="ARBA" id="ARBA00009809"/>
    </source>
</evidence>
<evidence type="ECO:0000313" key="5">
    <source>
        <dbReference type="EMBL" id="NGZ87841.1"/>
    </source>
</evidence>
<feature type="domain" description="Glycoside hydrolase 35 catalytic" evidence="4">
    <location>
        <begin position="64"/>
        <end position="408"/>
    </location>
</feature>
<name>A0ABX0FTP8_9BURK</name>